<name>A0A0K1LS64_9CAUD</name>
<protein>
    <recommendedName>
        <fullName evidence="3">Head-to-tail stopper</fullName>
    </recommendedName>
</protein>
<sequence length="123" mass="13775">MTTAVELTLQRRATTQFISAKPKDIVLKRRTKSFVGGTLKNITMPDRASQTFRIIFLEETGIHEPPPEGTRRFDFALVGEYDAEVSIGDFWQEGSQEFEITAISPSNGWEVKAYGISHGPKPT</sequence>
<dbReference type="EMBL" id="KR997933">
    <property type="protein sequence ID" value="AKU45314.1"/>
    <property type="molecule type" value="Genomic_DNA"/>
</dbReference>
<reference evidence="1 2" key="1">
    <citation type="journal article" date="2016" name="BMC Microbiol.">
        <title>Characterization of mycobacteria and mycobacteriophages isolated from compost at the Sao Paulo Zoo Park Foundation in Brazil and creation of the new mycobacteriophage Cluster U.</title>
        <authorList>
            <person name="Lima-Junior J.D."/>
            <person name="Viana-Niero C."/>
            <person name="Conde Oliveira D.V."/>
            <person name="Machado G.E."/>
            <person name="Rabello M.C."/>
            <person name="Martins-Junior J."/>
            <person name="Martins L.F."/>
            <person name="Digiampietri L.A."/>
            <person name="da Silva A.M."/>
            <person name="Setubal J.C."/>
            <person name="Russell D.A."/>
            <person name="Jacobs-Sera D."/>
            <person name="Pope W.H."/>
            <person name="Hatfull G.F."/>
            <person name="Leao S.C."/>
        </authorList>
    </citation>
    <scope>NUCLEOTIDE SEQUENCE [LARGE SCALE GENOMIC DNA]</scope>
</reference>
<evidence type="ECO:0008006" key="3">
    <source>
        <dbReference type="Google" id="ProtNLM"/>
    </source>
</evidence>
<gene>
    <name evidence="1" type="ORF">MADRUGA_24</name>
</gene>
<accession>A0A0K1LS64</accession>
<evidence type="ECO:0000313" key="2">
    <source>
        <dbReference type="Proteomes" id="UP000222075"/>
    </source>
</evidence>
<proteinExistence type="predicted"/>
<organism evidence="1 2">
    <name type="scientific">Mycobacterium phage Madruga</name>
    <dbReference type="NCBI Taxonomy" id="1675552"/>
    <lineage>
        <taxon>Viruses</taxon>
        <taxon>Duplodnaviria</taxon>
        <taxon>Heunggongvirae</taxon>
        <taxon>Uroviricota</taxon>
        <taxon>Caudoviricetes</taxon>
        <taxon>Patiencevirus</taxon>
        <taxon>Patiencevirus patience</taxon>
    </lineage>
</organism>
<dbReference type="Proteomes" id="UP000222075">
    <property type="component" value="Segment"/>
</dbReference>
<evidence type="ECO:0000313" key="1">
    <source>
        <dbReference type="EMBL" id="AKU45314.1"/>
    </source>
</evidence>